<dbReference type="GO" id="GO:0005634">
    <property type="term" value="C:nucleus"/>
    <property type="evidence" value="ECO:0007669"/>
    <property type="project" value="UniProtKB-SubCell"/>
</dbReference>
<dbReference type="GO" id="GO:0003677">
    <property type="term" value="F:DNA binding"/>
    <property type="evidence" value="ECO:0007669"/>
    <property type="project" value="InterPro"/>
</dbReference>
<dbReference type="CDD" id="cd12148">
    <property type="entry name" value="fungal_TF_MHR"/>
    <property type="match status" value="1"/>
</dbReference>
<comment type="caution">
    <text evidence="4">The sequence shown here is derived from an EMBL/GenBank/DDBJ whole genome shotgun (WGS) entry which is preliminary data.</text>
</comment>
<organism evidence="4 5">
    <name type="scientific">Candolleomyces aberdarensis</name>
    <dbReference type="NCBI Taxonomy" id="2316362"/>
    <lineage>
        <taxon>Eukaryota</taxon>
        <taxon>Fungi</taxon>
        <taxon>Dikarya</taxon>
        <taxon>Basidiomycota</taxon>
        <taxon>Agaricomycotina</taxon>
        <taxon>Agaricomycetes</taxon>
        <taxon>Agaricomycetidae</taxon>
        <taxon>Agaricales</taxon>
        <taxon>Agaricineae</taxon>
        <taxon>Psathyrellaceae</taxon>
        <taxon>Candolleomyces</taxon>
    </lineage>
</organism>
<dbReference type="Proteomes" id="UP000290288">
    <property type="component" value="Unassembled WGS sequence"/>
</dbReference>
<evidence type="ECO:0000313" key="4">
    <source>
        <dbReference type="EMBL" id="RXW21336.1"/>
    </source>
</evidence>
<dbReference type="Pfam" id="PF04082">
    <property type="entry name" value="Fungal_trans"/>
    <property type="match status" value="1"/>
</dbReference>
<dbReference type="OrthoDB" id="3364175at2759"/>
<dbReference type="GO" id="GO:0008270">
    <property type="term" value="F:zinc ion binding"/>
    <property type="evidence" value="ECO:0007669"/>
    <property type="project" value="InterPro"/>
</dbReference>
<dbReference type="InterPro" id="IPR007219">
    <property type="entry name" value="XnlR_reg_dom"/>
</dbReference>
<protein>
    <recommendedName>
        <fullName evidence="3">Xylanolytic transcriptional activator regulatory domain-containing protein</fullName>
    </recommendedName>
</protein>
<accession>A0A4Q2DPG3</accession>
<evidence type="ECO:0000256" key="1">
    <source>
        <dbReference type="ARBA" id="ARBA00004123"/>
    </source>
</evidence>
<evidence type="ECO:0000313" key="5">
    <source>
        <dbReference type="Proteomes" id="UP000290288"/>
    </source>
</evidence>
<evidence type="ECO:0000256" key="2">
    <source>
        <dbReference type="ARBA" id="ARBA00023242"/>
    </source>
</evidence>
<dbReference type="SMART" id="SM00906">
    <property type="entry name" value="Fungal_trans"/>
    <property type="match status" value="1"/>
</dbReference>
<dbReference type="GO" id="GO:0006351">
    <property type="term" value="P:DNA-templated transcription"/>
    <property type="evidence" value="ECO:0007669"/>
    <property type="project" value="InterPro"/>
</dbReference>
<feature type="domain" description="Xylanolytic transcriptional activator regulatory" evidence="3">
    <location>
        <begin position="226"/>
        <end position="302"/>
    </location>
</feature>
<dbReference type="STRING" id="2316362.A0A4Q2DPG3"/>
<dbReference type="InterPro" id="IPR050613">
    <property type="entry name" value="Sec_Metabolite_Reg"/>
</dbReference>
<sequence>MDLASTISRPLSNVLYESSSTLAHVCLAQHGEFIGRGSLICALHSITNRSSPRFLYAKSTDAIFEGRGDTERFSFIPYASHTVQQLVLKLPQTAAFDALVESYFFNLNWRYGIPKPWFTRATQQMRSKIQMSQGSASEINAHFLMLVFSILAVAPRDDQLGVSIPIHSCDDYFMCAMISRRIAEDDYLNTPRTSTMVSPADGTALGCLAIPILASFLSERGRVSEAWKLVGNGVRNAQAVGLHRDPDWRLWQVMSQEEKMLRMRAWWSLFIADRFLSYMLGRPHMIRREMYDVALPSSTNEDGSLDLFGFNQRIIIELAALLGDAIDNCYNISYPPCSEFIAMDEKLAAWRGSVPNEYQESQEITCLRGYQDTEISILARQRYILNTWYLVGRLKLLIASTTGQHRAAQIPRDLGRCRELCISVALELIKYQCDFHDGLVEQFKERQKLHYAYLASGWLFHGCFSLFEACVALLATKERITGEETVLGAMEAFDRTLEVLSETAKHEAGKEGSIANMGINVLQPLREQHFSRRPLDDESLFEVAPNTNGDLSWLTGSMSHRDEDFVYGEDSVGYTLRYETPPKPSRLSSGPSL</sequence>
<dbReference type="PANTHER" id="PTHR31001">
    <property type="entry name" value="UNCHARACTERIZED TRANSCRIPTIONAL REGULATORY PROTEIN"/>
    <property type="match status" value="1"/>
</dbReference>
<gene>
    <name evidence="4" type="ORF">EST38_g4537</name>
</gene>
<proteinExistence type="predicted"/>
<keyword evidence="5" id="KW-1185">Reference proteome</keyword>
<dbReference type="AlphaFoldDB" id="A0A4Q2DPG3"/>
<keyword evidence="2" id="KW-0539">Nucleus</keyword>
<reference evidence="4 5" key="1">
    <citation type="submission" date="2019-01" db="EMBL/GenBank/DDBJ databases">
        <title>Draft genome sequence of Psathyrella aberdarensis IHI B618.</title>
        <authorList>
            <person name="Buettner E."/>
            <person name="Kellner H."/>
        </authorList>
    </citation>
    <scope>NUCLEOTIDE SEQUENCE [LARGE SCALE GENOMIC DNA]</scope>
    <source>
        <strain evidence="4 5">IHI B618</strain>
    </source>
</reference>
<comment type="subcellular location">
    <subcellularLocation>
        <location evidence="1">Nucleus</location>
    </subcellularLocation>
</comment>
<evidence type="ECO:0000259" key="3">
    <source>
        <dbReference type="SMART" id="SM00906"/>
    </source>
</evidence>
<name>A0A4Q2DPG3_9AGAR</name>
<dbReference type="EMBL" id="SDEE01000112">
    <property type="protein sequence ID" value="RXW21336.1"/>
    <property type="molecule type" value="Genomic_DNA"/>
</dbReference>